<feature type="DNA-binding region" description="H-T-H motif" evidence="2">
    <location>
        <begin position="29"/>
        <end position="48"/>
    </location>
</feature>
<dbReference type="InterPro" id="IPR009057">
    <property type="entry name" value="Homeodomain-like_sf"/>
</dbReference>
<evidence type="ECO:0000256" key="1">
    <source>
        <dbReference type="ARBA" id="ARBA00023125"/>
    </source>
</evidence>
<protein>
    <submittedName>
        <fullName evidence="4">AcrR family transcriptional regulator</fullName>
    </submittedName>
</protein>
<dbReference type="GO" id="GO:0003677">
    <property type="term" value="F:DNA binding"/>
    <property type="evidence" value="ECO:0007669"/>
    <property type="project" value="UniProtKB-UniRule"/>
</dbReference>
<comment type="caution">
    <text evidence="4">The sequence shown here is derived from an EMBL/GenBank/DDBJ whole genome shotgun (WGS) entry which is preliminary data.</text>
</comment>
<dbReference type="Proteomes" id="UP000537775">
    <property type="component" value="Unassembled WGS sequence"/>
</dbReference>
<gene>
    <name evidence="4" type="ORF">HD594_000455</name>
</gene>
<keyword evidence="5" id="KW-1185">Reference proteome</keyword>
<dbReference type="AlphaFoldDB" id="A0A7X0FNB3"/>
<keyword evidence="1 2" id="KW-0238">DNA-binding</keyword>
<dbReference type="Pfam" id="PF00440">
    <property type="entry name" value="TetR_N"/>
    <property type="match status" value="1"/>
</dbReference>
<dbReference type="PROSITE" id="PS50977">
    <property type="entry name" value="HTH_TETR_2"/>
    <property type="match status" value="1"/>
</dbReference>
<name>A0A7X0FNB3_9MICO</name>
<dbReference type="Gene3D" id="1.10.357.10">
    <property type="entry name" value="Tetracycline Repressor, domain 2"/>
    <property type="match status" value="1"/>
</dbReference>
<evidence type="ECO:0000313" key="5">
    <source>
        <dbReference type="Proteomes" id="UP000537775"/>
    </source>
</evidence>
<reference evidence="4 5" key="1">
    <citation type="submission" date="2020-08" db="EMBL/GenBank/DDBJ databases">
        <title>Sequencing the genomes of 1000 actinobacteria strains.</title>
        <authorList>
            <person name="Klenk H.-P."/>
        </authorList>
    </citation>
    <scope>NUCLEOTIDE SEQUENCE [LARGE SCALE GENOMIC DNA]</scope>
    <source>
        <strain evidence="4 5">DSM 12511</strain>
    </source>
</reference>
<dbReference type="RefSeq" id="WP_184749397.1">
    <property type="nucleotide sequence ID" value="NZ_BAAAJR010000003.1"/>
</dbReference>
<proteinExistence type="predicted"/>
<evidence type="ECO:0000313" key="4">
    <source>
        <dbReference type="EMBL" id="MBB6390142.1"/>
    </source>
</evidence>
<dbReference type="SUPFAM" id="SSF46689">
    <property type="entry name" value="Homeodomain-like"/>
    <property type="match status" value="1"/>
</dbReference>
<organism evidence="4 5">
    <name type="scientific">Microbacterium thalassium</name>
    <dbReference type="NCBI Taxonomy" id="362649"/>
    <lineage>
        <taxon>Bacteria</taxon>
        <taxon>Bacillati</taxon>
        <taxon>Actinomycetota</taxon>
        <taxon>Actinomycetes</taxon>
        <taxon>Micrococcales</taxon>
        <taxon>Microbacteriaceae</taxon>
        <taxon>Microbacterium</taxon>
    </lineage>
</organism>
<dbReference type="InterPro" id="IPR001647">
    <property type="entry name" value="HTH_TetR"/>
</dbReference>
<dbReference type="EMBL" id="JACHML010000001">
    <property type="protein sequence ID" value="MBB6390142.1"/>
    <property type="molecule type" value="Genomic_DNA"/>
</dbReference>
<feature type="domain" description="HTH tetR-type" evidence="3">
    <location>
        <begin position="6"/>
        <end position="66"/>
    </location>
</feature>
<accession>A0A7X0FNB3</accession>
<sequence length="198" mass="21314">MDARQRRTRENLRRAIYDLASLRPVGALTVSEIAREAGVTRDTFYRHAASPEDLLASVLEEELAGIEPPARSTADEFVRAEIDLVRHVAAHAPLYRAALVDGRDGHLRDVLHRVIATRLDEYLAANPDVVPPVPDGMDAAGARAVWVAYAAAGTVGAIAQWLRSGAGDTSIEPLARTIIAGHPAWWHLPAAAADPAAR</sequence>
<evidence type="ECO:0000256" key="2">
    <source>
        <dbReference type="PROSITE-ProRule" id="PRU00335"/>
    </source>
</evidence>
<evidence type="ECO:0000259" key="3">
    <source>
        <dbReference type="PROSITE" id="PS50977"/>
    </source>
</evidence>